<feature type="compositionally biased region" description="Polar residues" evidence="1">
    <location>
        <begin position="179"/>
        <end position="191"/>
    </location>
</feature>
<dbReference type="HOGENOM" id="CLU_990563_0_0_1"/>
<dbReference type="PANTHER" id="PTHR47808:SF2">
    <property type="entry name" value="LEM DOMAIN-CONTAINING PROTEIN 2"/>
    <property type="match status" value="1"/>
</dbReference>
<dbReference type="CDD" id="cd12935">
    <property type="entry name" value="LEM_like"/>
    <property type="match status" value="1"/>
</dbReference>
<dbReference type="InParanoid" id="S8DHZ0"/>
<gene>
    <name evidence="3" type="ORF">FOMPIDRAFT_1056704</name>
</gene>
<dbReference type="AlphaFoldDB" id="S8DHZ0"/>
<name>S8DHZ0_FOMSC</name>
<protein>
    <recommendedName>
        <fullName evidence="2">HeH/LEM domain-containing protein</fullName>
    </recommendedName>
</protein>
<keyword evidence="4" id="KW-1185">Reference proteome</keyword>
<dbReference type="EMBL" id="KE504437">
    <property type="protein sequence ID" value="EPS92612.1"/>
    <property type="molecule type" value="Genomic_DNA"/>
</dbReference>
<evidence type="ECO:0000313" key="4">
    <source>
        <dbReference type="Proteomes" id="UP000015241"/>
    </source>
</evidence>
<feature type="compositionally biased region" description="Polar residues" evidence="1">
    <location>
        <begin position="201"/>
        <end position="211"/>
    </location>
</feature>
<dbReference type="Proteomes" id="UP000015241">
    <property type="component" value="Unassembled WGS sequence"/>
</dbReference>
<dbReference type="GO" id="GO:0005783">
    <property type="term" value="C:endoplasmic reticulum"/>
    <property type="evidence" value="ECO:0007669"/>
    <property type="project" value="TreeGrafter"/>
</dbReference>
<dbReference type="OrthoDB" id="2503928at2759"/>
<feature type="compositionally biased region" description="Low complexity" evidence="1">
    <location>
        <begin position="161"/>
        <end position="178"/>
    </location>
</feature>
<dbReference type="GO" id="GO:0034399">
    <property type="term" value="C:nuclear periphery"/>
    <property type="evidence" value="ECO:0007669"/>
    <property type="project" value="TreeGrafter"/>
</dbReference>
<proteinExistence type="predicted"/>
<dbReference type="InterPro" id="IPR044780">
    <property type="entry name" value="Heh2/Src1"/>
</dbReference>
<feature type="region of interest" description="Disordered" evidence="1">
    <location>
        <begin position="89"/>
        <end position="281"/>
    </location>
</feature>
<reference evidence="3 4" key="1">
    <citation type="journal article" date="2012" name="Science">
        <title>The Paleozoic origin of enzymatic lignin decomposition reconstructed from 31 fungal genomes.</title>
        <authorList>
            <person name="Floudas D."/>
            <person name="Binder M."/>
            <person name="Riley R."/>
            <person name="Barry K."/>
            <person name="Blanchette R.A."/>
            <person name="Henrissat B."/>
            <person name="Martinez A.T."/>
            <person name="Otillar R."/>
            <person name="Spatafora J.W."/>
            <person name="Yadav J.S."/>
            <person name="Aerts A."/>
            <person name="Benoit I."/>
            <person name="Boyd A."/>
            <person name="Carlson A."/>
            <person name="Copeland A."/>
            <person name="Coutinho P.M."/>
            <person name="de Vries R.P."/>
            <person name="Ferreira P."/>
            <person name="Findley K."/>
            <person name="Foster B."/>
            <person name="Gaskell J."/>
            <person name="Glotzer D."/>
            <person name="Gorecki P."/>
            <person name="Heitman J."/>
            <person name="Hesse C."/>
            <person name="Hori C."/>
            <person name="Igarashi K."/>
            <person name="Jurgens J.A."/>
            <person name="Kallen N."/>
            <person name="Kersten P."/>
            <person name="Kohler A."/>
            <person name="Kuees U."/>
            <person name="Kumar T.K.A."/>
            <person name="Kuo A."/>
            <person name="LaButti K."/>
            <person name="Larrondo L.F."/>
            <person name="Lindquist E."/>
            <person name="Ling A."/>
            <person name="Lombard V."/>
            <person name="Lucas S."/>
            <person name="Lundell T."/>
            <person name="Martin R."/>
            <person name="McLaughlin D.J."/>
            <person name="Morgenstern I."/>
            <person name="Morin E."/>
            <person name="Murat C."/>
            <person name="Nagy L.G."/>
            <person name="Nolan M."/>
            <person name="Ohm R.A."/>
            <person name="Patyshakuliyeva A."/>
            <person name="Rokas A."/>
            <person name="Ruiz-Duenas F.J."/>
            <person name="Sabat G."/>
            <person name="Salamov A."/>
            <person name="Samejima M."/>
            <person name="Schmutz J."/>
            <person name="Slot J.C."/>
            <person name="St John F."/>
            <person name="Stenlid J."/>
            <person name="Sun H."/>
            <person name="Sun S."/>
            <person name="Syed K."/>
            <person name="Tsang A."/>
            <person name="Wiebenga A."/>
            <person name="Young D."/>
            <person name="Pisabarro A."/>
            <person name="Eastwood D.C."/>
            <person name="Martin F."/>
            <person name="Cullen D."/>
            <person name="Grigoriev I.V."/>
            <person name="Hibbett D.S."/>
        </authorList>
    </citation>
    <scope>NUCLEOTIDE SEQUENCE</scope>
    <source>
        <strain evidence="4">FP-58527</strain>
    </source>
</reference>
<evidence type="ECO:0000259" key="2">
    <source>
        <dbReference type="Pfam" id="PF12949"/>
    </source>
</evidence>
<feature type="domain" description="HeH/LEM" evidence="2">
    <location>
        <begin position="25"/>
        <end position="59"/>
    </location>
</feature>
<dbReference type="InterPro" id="IPR025856">
    <property type="entry name" value="HeH/LEM_domain"/>
</dbReference>
<dbReference type="GO" id="GO:0005637">
    <property type="term" value="C:nuclear inner membrane"/>
    <property type="evidence" value="ECO:0007669"/>
    <property type="project" value="InterPro"/>
</dbReference>
<dbReference type="GO" id="GO:0071763">
    <property type="term" value="P:nuclear membrane organization"/>
    <property type="evidence" value="ECO:0007669"/>
    <property type="project" value="TreeGrafter"/>
</dbReference>
<dbReference type="Pfam" id="PF12949">
    <property type="entry name" value="HeH"/>
    <property type="match status" value="1"/>
</dbReference>
<organism evidence="3 4">
    <name type="scientific">Fomitopsis schrenkii</name>
    <name type="common">Brown rot fungus</name>
    <dbReference type="NCBI Taxonomy" id="2126942"/>
    <lineage>
        <taxon>Eukaryota</taxon>
        <taxon>Fungi</taxon>
        <taxon>Dikarya</taxon>
        <taxon>Basidiomycota</taxon>
        <taxon>Agaricomycotina</taxon>
        <taxon>Agaricomycetes</taxon>
        <taxon>Polyporales</taxon>
        <taxon>Fomitopsis</taxon>
    </lineage>
</organism>
<accession>S8DHZ0</accession>
<evidence type="ECO:0000256" key="1">
    <source>
        <dbReference type="SAM" id="MobiDB-lite"/>
    </source>
</evidence>
<dbReference type="GO" id="GO:0003682">
    <property type="term" value="F:chromatin binding"/>
    <property type="evidence" value="ECO:0007669"/>
    <property type="project" value="InterPro"/>
</dbReference>
<dbReference type="PANTHER" id="PTHR47808">
    <property type="entry name" value="INNER NUCLEAR MEMBRANE PROTEIN HEH2-RELATED"/>
    <property type="match status" value="1"/>
</dbReference>
<feature type="compositionally biased region" description="Basic and acidic residues" evidence="1">
    <location>
        <begin position="120"/>
        <end position="131"/>
    </location>
</feature>
<sequence length="281" mass="30612">MKSLKGIPPATLIENKTYLQPHFDANKLTMVQLRSILNHHGFEYPTSGPKIQLVQRFNEKIGGAHDQLGNGPSSSEGAHVVPYVEQATGGVLPKGSHQPNDDARPRPSPLTDSIGPSVSDRYDRNMVRLDTEGPLPEKCPPPSAKSRRRAERPQGPGKVKPASSQPQSLQSATTTTSSIGQIQEPTQSSAGSGMDDHGRQEQSGWTYNDNVFQLDAQRLASSRKPSTPPPDKSQRRTANRQQDSGKAKEVNPGYTPVPSHSTVHKPRNDRQVHAIPGLIRI</sequence>
<evidence type="ECO:0000313" key="3">
    <source>
        <dbReference type="EMBL" id="EPS92612.1"/>
    </source>
</evidence>